<dbReference type="AlphaFoldDB" id="A0A7M4DDT7"/>
<name>A0A7M4DDT7_9MICO</name>
<dbReference type="PANTHER" id="PTHR38009">
    <property type="entry name" value="CONSERVED HYPOTHETICAL PHAGE TAIL PROTEIN"/>
    <property type="match status" value="1"/>
</dbReference>
<accession>A0A7M4DDT7</accession>
<dbReference type="Pfam" id="PF06841">
    <property type="entry name" value="Phage_T4_gp19"/>
    <property type="match status" value="1"/>
</dbReference>
<evidence type="ECO:0000313" key="2">
    <source>
        <dbReference type="Proteomes" id="UP000419743"/>
    </source>
</evidence>
<dbReference type="GO" id="GO:0005198">
    <property type="term" value="F:structural molecule activity"/>
    <property type="evidence" value="ECO:0007669"/>
    <property type="project" value="InterPro"/>
</dbReference>
<keyword evidence="2" id="KW-1185">Reference proteome</keyword>
<sequence>MLEDIETGIGVQYTVKLDGVDLGSFSSCSGLGCEVVIEVREEGGNNGNPWQLPTRLKYPNITLSRPLGKDTTKVAEWFSSIAKGYKRRTGAIEAKTVDGRVIASWGLMDIVPVRWSGPTFNPDSPAVLTESVEIAHHGFLAPGSK</sequence>
<dbReference type="RefSeq" id="WP_154796413.1">
    <property type="nucleotide sequence ID" value="NZ_CACRYJ010000006.1"/>
</dbReference>
<organism evidence="1 2">
    <name type="scientific">Occultella aeris</name>
    <dbReference type="NCBI Taxonomy" id="2761496"/>
    <lineage>
        <taxon>Bacteria</taxon>
        <taxon>Bacillati</taxon>
        <taxon>Actinomycetota</taxon>
        <taxon>Actinomycetes</taxon>
        <taxon>Micrococcales</taxon>
        <taxon>Ruaniaceae</taxon>
        <taxon>Occultella</taxon>
    </lineage>
</organism>
<dbReference type="EMBL" id="CACRYJ010000006">
    <property type="protein sequence ID" value="VZO35051.1"/>
    <property type="molecule type" value="Genomic_DNA"/>
</dbReference>
<dbReference type="InterPro" id="IPR010667">
    <property type="entry name" value="Phage_T4_Gp19"/>
</dbReference>
<dbReference type="NCBIfam" id="TIGR02241">
    <property type="entry name" value="conserved hypothetical phage tail region protein"/>
    <property type="match status" value="1"/>
</dbReference>
<dbReference type="PANTHER" id="PTHR38009:SF1">
    <property type="entry name" value="CONSERVED HYPOTHETICAL PHAGE TAIL PROTEIN"/>
    <property type="match status" value="1"/>
</dbReference>
<proteinExistence type="predicted"/>
<reference evidence="1 2" key="1">
    <citation type="submission" date="2019-11" db="EMBL/GenBank/DDBJ databases">
        <authorList>
            <person name="Criscuolo A."/>
        </authorList>
    </citation>
    <scope>NUCLEOTIDE SEQUENCE [LARGE SCALE GENOMIC DNA]</scope>
    <source>
        <strain evidence="1">CIP111667</strain>
    </source>
</reference>
<evidence type="ECO:0000313" key="1">
    <source>
        <dbReference type="EMBL" id="VZO35051.1"/>
    </source>
</evidence>
<gene>
    <name evidence="1" type="ORF">HALOF300_00276</name>
</gene>
<dbReference type="Proteomes" id="UP000419743">
    <property type="component" value="Unassembled WGS sequence"/>
</dbReference>
<comment type="caution">
    <text evidence="1">The sequence shown here is derived from an EMBL/GenBank/DDBJ whole genome shotgun (WGS) entry which is preliminary data.</text>
</comment>
<protein>
    <submittedName>
        <fullName evidence="1">T4-like virus tail tube protein gp19</fullName>
    </submittedName>
</protein>
<dbReference type="InterPro" id="IPR011747">
    <property type="entry name" value="CHP02241"/>
</dbReference>